<evidence type="ECO:0000313" key="4">
    <source>
        <dbReference type="Proteomes" id="UP000316778"/>
    </source>
</evidence>
<sequence length="179" mass="21093">MTDHSPLSIAIDMDETIADPITKAREWYYRDYGKVFSEEELWGKTLSEALPVDHKGTVLEYLNTPGFFRDLPVFPHAQRVLEELNKKYKLYIVSAAMEFPNSLKDKYEWLMEHFPFLGWRQFCLCGDKSLVQTDIMIDDLTRNFTHFRGKPYLFTGHHNVHIEGYDRILNWEDAAVKLL</sequence>
<evidence type="ECO:0000256" key="2">
    <source>
        <dbReference type="PIRSR" id="PIRSR610708-1"/>
    </source>
</evidence>
<dbReference type="InterPro" id="IPR023214">
    <property type="entry name" value="HAD_sf"/>
</dbReference>
<dbReference type="EMBL" id="VLLG01000003">
    <property type="protein sequence ID" value="TWI88937.1"/>
    <property type="molecule type" value="Genomic_DNA"/>
</dbReference>
<feature type="active site" description="Proton donor" evidence="2">
    <location>
        <position position="14"/>
    </location>
</feature>
<feature type="active site" description="Nucleophile" evidence="2">
    <location>
        <position position="12"/>
    </location>
</feature>
<organism evidence="3 4">
    <name type="scientific">Chitinophaga japonensis</name>
    <name type="common">Flexibacter japonensis</name>
    <dbReference type="NCBI Taxonomy" id="104662"/>
    <lineage>
        <taxon>Bacteria</taxon>
        <taxon>Pseudomonadati</taxon>
        <taxon>Bacteroidota</taxon>
        <taxon>Chitinophagia</taxon>
        <taxon>Chitinophagales</taxon>
        <taxon>Chitinophagaceae</taxon>
        <taxon>Chitinophaga</taxon>
    </lineage>
</organism>
<dbReference type="Proteomes" id="UP000316778">
    <property type="component" value="Unassembled WGS sequence"/>
</dbReference>
<name>A0A562T5W9_CHIJA</name>
<accession>A0A562T5W9</accession>
<gene>
    <name evidence="3" type="ORF">LX66_3027</name>
</gene>
<dbReference type="InterPro" id="IPR036412">
    <property type="entry name" value="HAD-like_sf"/>
</dbReference>
<evidence type="ECO:0000256" key="1">
    <source>
        <dbReference type="ARBA" id="ARBA00009589"/>
    </source>
</evidence>
<dbReference type="SUPFAM" id="SSF56784">
    <property type="entry name" value="HAD-like"/>
    <property type="match status" value="1"/>
</dbReference>
<dbReference type="GO" id="GO:0008253">
    <property type="term" value="F:5'-nucleotidase activity"/>
    <property type="evidence" value="ECO:0007669"/>
    <property type="project" value="InterPro"/>
</dbReference>
<dbReference type="SFLD" id="SFLDS00003">
    <property type="entry name" value="Haloacid_Dehalogenase"/>
    <property type="match status" value="1"/>
</dbReference>
<comment type="caution">
    <text evidence="3">The sequence shown here is derived from an EMBL/GenBank/DDBJ whole genome shotgun (WGS) entry which is preliminary data.</text>
</comment>
<dbReference type="SFLD" id="SFLDG01146">
    <property type="entry name" value="C1.2.2"/>
    <property type="match status" value="1"/>
</dbReference>
<dbReference type="Pfam" id="PF06941">
    <property type="entry name" value="NT5C"/>
    <property type="match status" value="1"/>
</dbReference>
<dbReference type="InterPro" id="IPR010708">
    <property type="entry name" value="5'(3')-deoxyribonucleotidase"/>
</dbReference>
<protein>
    <submittedName>
        <fullName evidence="3">5'(3')-deoxyribonucleotidase</fullName>
    </submittedName>
</protein>
<dbReference type="OrthoDB" id="278110at2"/>
<comment type="similarity">
    <text evidence="1">Belongs to the 5'(3')-deoxyribonucleotidase family.</text>
</comment>
<reference evidence="3 4" key="1">
    <citation type="journal article" date="2013" name="Stand. Genomic Sci.">
        <title>Genomic Encyclopedia of Type Strains, Phase I: The one thousand microbial genomes (KMG-I) project.</title>
        <authorList>
            <person name="Kyrpides N.C."/>
            <person name="Woyke T."/>
            <person name="Eisen J.A."/>
            <person name="Garrity G."/>
            <person name="Lilburn T.G."/>
            <person name="Beck B.J."/>
            <person name="Whitman W.B."/>
            <person name="Hugenholtz P."/>
            <person name="Klenk H.P."/>
        </authorList>
    </citation>
    <scope>NUCLEOTIDE SEQUENCE [LARGE SCALE GENOMIC DNA]</scope>
    <source>
        <strain evidence="3 4">DSM 13484</strain>
    </source>
</reference>
<dbReference type="GO" id="GO:0009223">
    <property type="term" value="P:pyrimidine deoxyribonucleotide catabolic process"/>
    <property type="evidence" value="ECO:0007669"/>
    <property type="project" value="TreeGrafter"/>
</dbReference>
<dbReference type="Gene3D" id="3.40.50.1000">
    <property type="entry name" value="HAD superfamily/HAD-like"/>
    <property type="match status" value="1"/>
</dbReference>
<dbReference type="PANTHER" id="PTHR16504:SF4">
    <property type="entry name" value="5'(3')-DEOXYRIBONUCLEOTIDASE"/>
    <property type="match status" value="1"/>
</dbReference>
<dbReference type="Gene3D" id="1.10.40.40">
    <property type="entry name" value="Deoxyribonucleotidase, domain 2"/>
    <property type="match status" value="1"/>
</dbReference>
<keyword evidence="4" id="KW-1185">Reference proteome</keyword>
<proteinExistence type="inferred from homology"/>
<evidence type="ECO:0000313" key="3">
    <source>
        <dbReference type="EMBL" id="TWI88937.1"/>
    </source>
</evidence>
<dbReference type="SFLD" id="SFLDG01126">
    <property type="entry name" value="C1.2:_Nucleotidase_Like"/>
    <property type="match status" value="1"/>
</dbReference>
<dbReference type="PANTHER" id="PTHR16504">
    <property type="entry name" value="5'(3')-DEOXYRIBONUCLEOTIDASE"/>
    <property type="match status" value="1"/>
</dbReference>
<dbReference type="AlphaFoldDB" id="A0A562T5W9"/>
<dbReference type="RefSeq" id="WP_145714893.1">
    <property type="nucleotide sequence ID" value="NZ_BAAAFY010000001.1"/>
</dbReference>